<dbReference type="Proteomes" id="UP000604046">
    <property type="component" value="Unassembled WGS sequence"/>
</dbReference>
<evidence type="ECO:0008006" key="3">
    <source>
        <dbReference type="Google" id="ProtNLM"/>
    </source>
</evidence>
<reference evidence="1" key="1">
    <citation type="submission" date="2021-02" db="EMBL/GenBank/DDBJ databases">
        <authorList>
            <person name="Dougan E. K."/>
            <person name="Rhodes N."/>
            <person name="Thang M."/>
            <person name="Chan C."/>
        </authorList>
    </citation>
    <scope>NUCLEOTIDE SEQUENCE</scope>
</reference>
<keyword evidence="2" id="KW-1185">Reference proteome</keyword>
<evidence type="ECO:0000313" key="2">
    <source>
        <dbReference type="Proteomes" id="UP000604046"/>
    </source>
</evidence>
<gene>
    <name evidence="1" type="ORF">SNAT2548_LOCUS13777</name>
</gene>
<sequence>MLGETVKFVVLFNEAKAYGLIKADTSESEAFFSTTGLAEGYGPVAVGDKVFYFEDDEMIEGQLCAVNIRKRLAK</sequence>
<dbReference type="InterPro" id="IPR012340">
    <property type="entry name" value="NA-bd_OB-fold"/>
</dbReference>
<comment type="caution">
    <text evidence="1">The sequence shown here is derived from an EMBL/GenBank/DDBJ whole genome shotgun (WGS) entry which is preliminary data.</text>
</comment>
<dbReference type="SUPFAM" id="SSF50249">
    <property type="entry name" value="Nucleic acid-binding proteins"/>
    <property type="match status" value="1"/>
</dbReference>
<dbReference type="AlphaFoldDB" id="A0A812MC08"/>
<organism evidence="1 2">
    <name type="scientific">Symbiodinium natans</name>
    <dbReference type="NCBI Taxonomy" id="878477"/>
    <lineage>
        <taxon>Eukaryota</taxon>
        <taxon>Sar</taxon>
        <taxon>Alveolata</taxon>
        <taxon>Dinophyceae</taxon>
        <taxon>Suessiales</taxon>
        <taxon>Symbiodiniaceae</taxon>
        <taxon>Symbiodinium</taxon>
    </lineage>
</organism>
<proteinExistence type="predicted"/>
<evidence type="ECO:0000313" key="1">
    <source>
        <dbReference type="EMBL" id="CAE7262559.1"/>
    </source>
</evidence>
<dbReference type="Gene3D" id="2.40.50.140">
    <property type="entry name" value="Nucleic acid-binding proteins"/>
    <property type="match status" value="1"/>
</dbReference>
<name>A0A812MC08_9DINO</name>
<protein>
    <recommendedName>
        <fullName evidence="3">CSD domain-containing protein</fullName>
    </recommendedName>
</protein>
<dbReference type="EMBL" id="CAJNDS010001502">
    <property type="protein sequence ID" value="CAE7262559.1"/>
    <property type="molecule type" value="Genomic_DNA"/>
</dbReference>
<accession>A0A812MC08</accession>